<accession>A0A9W6WQX4</accession>
<reference evidence="1" key="1">
    <citation type="submission" date="2023-04" db="EMBL/GenBank/DDBJ databases">
        <title>Phytophthora lilii NBRC 32176.</title>
        <authorList>
            <person name="Ichikawa N."/>
            <person name="Sato H."/>
            <person name="Tonouchi N."/>
        </authorList>
    </citation>
    <scope>NUCLEOTIDE SEQUENCE</scope>
    <source>
        <strain evidence="1">NBRC 32176</strain>
    </source>
</reference>
<comment type="caution">
    <text evidence="1">The sequence shown here is derived from an EMBL/GenBank/DDBJ whole genome shotgun (WGS) entry which is preliminary data.</text>
</comment>
<name>A0A9W6WQX4_9STRA</name>
<dbReference type="PANTHER" id="PTHR47169">
    <property type="entry name" value="OS01G0541250 PROTEIN"/>
    <property type="match status" value="1"/>
</dbReference>
<dbReference type="OrthoDB" id="125932at2759"/>
<organism evidence="1 2">
    <name type="scientific">Phytophthora lilii</name>
    <dbReference type="NCBI Taxonomy" id="2077276"/>
    <lineage>
        <taxon>Eukaryota</taxon>
        <taxon>Sar</taxon>
        <taxon>Stramenopiles</taxon>
        <taxon>Oomycota</taxon>
        <taxon>Peronosporomycetes</taxon>
        <taxon>Peronosporales</taxon>
        <taxon>Peronosporaceae</taxon>
        <taxon>Phytophthora</taxon>
    </lineage>
</organism>
<dbReference type="InterPro" id="IPR036397">
    <property type="entry name" value="RNaseH_sf"/>
</dbReference>
<dbReference type="GO" id="GO:0003676">
    <property type="term" value="F:nucleic acid binding"/>
    <property type="evidence" value="ECO:0007669"/>
    <property type="project" value="InterPro"/>
</dbReference>
<proteinExistence type="predicted"/>
<evidence type="ECO:0000313" key="2">
    <source>
        <dbReference type="Proteomes" id="UP001165083"/>
    </source>
</evidence>
<sequence>MVIPRIKAIWPSGKRVVLQHDNAKPHVEADDPEVVAACREGGWDMKIRPQPANSPDYNANDLGFFASLQSLQYKKRAKTVEDLVNNVEDAFNELHFSTLDKVFLTLQSVLQASMYVNGCNKYKLPHLSKDTLRSNNGLLPPSMACSKRVYNKANAFLGSVDTQEVEHKRT</sequence>
<gene>
    <name evidence="1" type="ORF">Plil01_000375200</name>
</gene>
<evidence type="ECO:0000313" key="1">
    <source>
        <dbReference type="EMBL" id="GMF13259.1"/>
    </source>
</evidence>
<dbReference type="EMBL" id="BSXW01000150">
    <property type="protein sequence ID" value="GMF13259.1"/>
    <property type="molecule type" value="Genomic_DNA"/>
</dbReference>
<protein>
    <submittedName>
        <fullName evidence="1">Unnamed protein product</fullName>
    </submittedName>
</protein>
<dbReference type="PANTHER" id="PTHR47169:SF2">
    <property type="entry name" value="OS01G0541250 PROTEIN"/>
    <property type="match status" value="1"/>
</dbReference>
<dbReference type="Gene3D" id="3.30.420.10">
    <property type="entry name" value="Ribonuclease H-like superfamily/Ribonuclease H"/>
    <property type="match status" value="1"/>
</dbReference>
<dbReference type="AlphaFoldDB" id="A0A9W6WQX4"/>
<dbReference type="Proteomes" id="UP001165083">
    <property type="component" value="Unassembled WGS sequence"/>
</dbReference>
<keyword evidence="2" id="KW-1185">Reference proteome</keyword>